<organism evidence="2 3">
    <name type="scientific">Batillaria attramentaria</name>
    <dbReference type="NCBI Taxonomy" id="370345"/>
    <lineage>
        <taxon>Eukaryota</taxon>
        <taxon>Metazoa</taxon>
        <taxon>Spiralia</taxon>
        <taxon>Lophotrochozoa</taxon>
        <taxon>Mollusca</taxon>
        <taxon>Gastropoda</taxon>
        <taxon>Caenogastropoda</taxon>
        <taxon>Sorbeoconcha</taxon>
        <taxon>Cerithioidea</taxon>
        <taxon>Batillariidae</taxon>
        <taxon>Batillaria</taxon>
    </lineage>
</organism>
<proteinExistence type="predicted"/>
<dbReference type="EMBL" id="JACVVK020000106">
    <property type="protein sequence ID" value="KAK7492154.1"/>
    <property type="molecule type" value="Genomic_DNA"/>
</dbReference>
<feature type="non-terminal residue" evidence="2">
    <location>
        <position position="1"/>
    </location>
</feature>
<name>A0ABD0KYA6_9CAEN</name>
<keyword evidence="1" id="KW-0812">Transmembrane</keyword>
<sequence length="154" mass="17116">VSITEVLPGTSENHHPVVKCVAKSDEQNIVTVAILESGSQENIVSLDIHTQACVAKVNAKARIECQVQDPIYEIYAEIQNLAVGEKGNYTCRKTYFDGKFSYKDERLSLTARELDQVSSEHTVVILLAVVLTVTLCLLIGSAVGFFVWRRYKQV</sequence>
<keyword evidence="3" id="KW-1185">Reference proteome</keyword>
<evidence type="ECO:0000256" key="1">
    <source>
        <dbReference type="SAM" id="Phobius"/>
    </source>
</evidence>
<evidence type="ECO:0000313" key="3">
    <source>
        <dbReference type="Proteomes" id="UP001519460"/>
    </source>
</evidence>
<keyword evidence="1" id="KW-1133">Transmembrane helix</keyword>
<comment type="caution">
    <text evidence="2">The sequence shown here is derived from an EMBL/GenBank/DDBJ whole genome shotgun (WGS) entry which is preliminary data.</text>
</comment>
<accession>A0ABD0KYA6</accession>
<keyword evidence="1" id="KW-0472">Membrane</keyword>
<dbReference type="AlphaFoldDB" id="A0ABD0KYA6"/>
<dbReference type="Proteomes" id="UP001519460">
    <property type="component" value="Unassembled WGS sequence"/>
</dbReference>
<reference evidence="2 3" key="1">
    <citation type="journal article" date="2023" name="Sci. Data">
        <title>Genome assembly of the Korean intertidal mud-creeper Batillaria attramentaria.</title>
        <authorList>
            <person name="Patra A.K."/>
            <person name="Ho P.T."/>
            <person name="Jun S."/>
            <person name="Lee S.J."/>
            <person name="Kim Y."/>
            <person name="Won Y.J."/>
        </authorList>
    </citation>
    <scope>NUCLEOTIDE SEQUENCE [LARGE SCALE GENOMIC DNA]</scope>
    <source>
        <strain evidence="2">Wonlab-2016</strain>
    </source>
</reference>
<evidence type="ECO:0000313" key="2">
    <source>
        <dbReference type="EMBL" id="KAK7492154.1"/>
    </source>
</evidence>
<protein>
    <submittedName>
        <fullName evidence="2">Uncharacterized protein</fullName>
    </submittedName>
</protein>
<gene>
    <name evidence="2" type="ORF">BaRGS_00016628</name>
</gene>
<feature type="transmembrane region" description="Helical" evidence="1">
    <location>
        <begin position="123"/>
        <end position="148"/>
    </location>
</feature>
<feature type="non-terminal residue" evidence="2">
    <location>
        <position position="154"/>
    </location>
</feature>